<dbReference type="Proteomes" id="UP001469553">
    <property type="component" value="Unassembled WGS sequence"/>
</dbReference>
<sequence>MWQPLVAAVVVLEINKQVKVKQQKHLKIQLLTACFLQGAILTTMLATRNFSGKICRSLLPKPPTLEFRGQVKGQSVSHWLSMCHFMTFDLQVCVSVVGNLPKKFTNQLPAYTQLAG</sequence>
<name>A0ABV0YX12_9TELE</name>
<evidence type="ECO:0000313" key="2">
    <source>
        <dbReference type="Proteomes" id="UP001469553"/>
    </source>
</evidence>
<accession>A0ABV0YX12</accession>
<reference evidence="1 2" key="1">
    <citation type="submission" date="2021-06" db="EMBL/GenBank/DDBJ databases">
        <authorList>
            <person name="Palmer J.M."/>
        </authorList>
    </citation>
    <scope>NUCLEOTIDE SEQUENCE [LARGE SCALE GENOMIC DNA]</scope>
    <source>
        <strain evidence="1 2">AS_MEX2019</strain>
        <tissue evidence="1">Muscle</tissue>
    </source>
</reference>
<dbReference type="EMBL" id="JAHRIP010045482">
    <property type="protein sequence ID" value="MEQ2297873.1"/>
    <property type="molecule type" value="Genomic_DNA"/>
</dbReference>
<proteinExistence type="predicted"/>
<evidence type="ECO:0000313" key="1">
    <source>
        <dbReference type="EMBL" id="MEQ2297873.1"/>
    </source>
</evidence>
<comment type="caution">
    <text evidence="1">The sequence shown here is derived from an EMBL/GenBank/DDBJ whole genome shotgun (WGS) entry which is preliminary data.</text>
</comment>
<gene>
    <name evidence="1" type="ORF">AMECASPLE_039158</name>
</gene>
<organism evidence="1 2">
    <name type="scientific">Ameca splendens</name>
    <dbReference type="NCBI Taxonomy" id="208324"/>
    <lineage>
        <taxon>Eukaryota</taxon>
        <taxon>Metazoa</taxon>
        <taxon>Chordata</taxon>
        <taxon>Craniata</taxon>
        <taxon>Vertebrata</taxon>
        <taxon>Euteleostomi</taxon>
        <taxon>Actinopterygii</taxon>
        <taxon>Neopterygii</taxon>
        <taxon>Teleostei</taxon>
        <taxon>Neoteleostei</taxon>
        <taxon>Acanthomorphata</taxon>
        <taxon>Ovalentaria</taxon>
        <taxon>Atherinomorphae</taxon>
        <taxon>Cyprinodontiformes</taxon>
        <taxon>Goodeidae</taxon>
        <taxon>Ameca</taxon>
    </lineage>
</organism>
<protein>
    <submittedName>
        <fullName evidence="1">Uncharacterized protein</fullName>
    </submittedName>
</protein>
<keyword evidence="2" id="KW-1185">Reference proteome</keyword>